<dbReference type="CDD" id="cd01209">
    <property type="entry name" value="PTB_Shc"/>
    <property type="match status" value="1"/>
</dbReference>
<feature type="region of interest" description="Disordered" evidence="3">
    <location>
        <begin position="315"/>
        <end position="346"/>
    </location>
</feature>
<dbReference type="PANTHER" id="PTHR10337">
    <property type="entry name" value="SHC TRANSFORMING PROTEIN"/>
    <property type="match status" value="1"/>
</dbReference>
<feature type="compositionally biased region" description="Low complexity" evidence="3">
    <location>
        <begin position="154"/>
        <end position="167"/>
    </location>
</feature>
<dbReference type="Gene3D" id="2.30.29.30">
    <property type="entry name" value="Pleckstrin-homology domain (PH domain)/Phosphotyrosine-binding domain (PTB)"/>
    <property type="match status" value="1"/>
</dbReference>
<feature type="region of interest" description="Disordered" evidence="3">
    <location>
        <begin position="144"/>
        <end position="232"/>
    </location>
</feature>
<accession>A0ABR0ACM2</accession>
<evidence type="ECO:0000256" key="3">
    <source>
        <dbReference type="SAM" id="MobiDB-lite"/>
    </source>
</evidence>
<dbReference type="InterPro" id="IPR006019">
    <property type="entry name" value="PID_Shc-like"/>
</dbReference>
<keyword evidence="7" id="KW-1185">Reference proteome</keyword>
<evidence type="ECO:0000256" key="2">
    <source>
        <dbReference type="PROSITE-ProRule" id="PRU00191"/>
    </source>
</evidence>
<dbReference type="CDD" id="cd09925">
    <property type="entry name" value="SH2_SHC"/>
    <property type="match status" value="1"/>
</dbReference>
<dbReference type="SMART" id="SM00252">
    <property type="entry name" value="SH2"/>
    <property type="match status" value="1"/>
</dbReference>
<dbReference type="PRINTS" id="PR00629">
    <property type="entry name" value="SHCPIDOMAIN"/>
</dbReference>
<keyword evidence="1 2" id="KW-0727">SH2 domain</keyword>
<evidence type="ECO:0000313" key="7">
    <source>
        <dbReference type="Proteomes" id="UP001234178"/>
    </source>
</evidence>
<dbReference type="Pfam" id="PF00640">
    <property type="entry name" value="PID"/>
    <property type="match status" value="1"/>
</dbReference>
<evidence type="ECO:0000256" key="1">
    <source>
        <dbReference type="ARBA" id="ARBA00022999"/>
    </source>
</evidence>
<feature type="region of interest" description="Disordered" evidence="3">
    <location>
        <begin position="655"/>
        <end position="717"/>
    </location>
</feature>
<dbReference type="PROSITE" id="PS50001">
    <property type="entry name" value="SH2"/>
    <property type="match status" value="1"/>
</dbReference>
<dbReference type="PANTHER" id="PTHR10337:SF11">
    <property type="entry name" value="DSHC PROTEIN"/>
    <property type="match status" value="1"/>
</dbReference>
<name>A0ABR0ACM2_9CRUS</name>
<dbReference type="InterPro" id="IPR035676">
    <property type="entry name" value="SHC_SH2"/>
</dbReference>
<feature type="compositionally biased region" description="Low complexity" evidence="3">
    <location>
        <begin position="655"/>
        <end position="668"/>
    </location>
</feature>
<comment type="caution">
    <text evidence="6">The sequence shown here is derived from an EMBL/GenBank/DDBJ whole genome shotgun (WGS) entry which is preliminary data.</text>
</comment>
<dbReference type="InterPro" id="IPR051235">
    <property type="entry name" value="CEP152/SHC-Transforming"/>
</dbReference>
<dbReference type="InterPro" id="IPR006020">
    <property type="entry name" value="PTB/PI_dom"/>
</dbReference>
<feature type="domain" description="PID" evidence="4">
    <location>
        <begin position="740"/>
        <end position="900"/>
    </location>
</feature>
<feature type="region of interest" description="Disordered" evidence="3">
    <location>
        <begin position="593"/>
        <end position="622"/>
    </location>
</feature>
<feature type="compositionally biased region" description="Pro residues" evidence="3">
    <location>
        <begin position="945"/>
        <end position="959"/>
    </location>
</feature>
<dbReference type="InterPro" id="IPR000980">
    <property type="entry name" value="SH2"/>
</dbReference>
<evidence type="ECO:0000313" key="6">
    <source>
        <dbReference type="EMBL" id="KAK4022735.1"/>
    </source>
</evidence>
<evidence type="ECO:0008006" key="8">
    <source>
        <dbReference type="Google" id="ProtNLM"/>
    </source>
</evidence>
<dbReference type="SMART" id="SM00462">
    <property type="entry name" value="PTB"/>
    <property type="match status" value="1"/>
</dbReference>
<sequence length="1230" mass="129567">MTTQDWTRMLKSFRTKTYRNLPTVEDRKAGSALNDTRSSSVGLCDDVGEIEDDVDDGICRLGPSDIKSTASDVEAIIKKEISSITGLQQQIKAAFGRWRKRGTPSSPSSSALEEEVGGPIREDCFDHPLNVRLSAQSQTFSHPHRLTVFPPFPSGGASPSSSANVSPARSKKSSVFNTSTTPSSAAGGGGNSKSGGSHPFSFVRGLRKRRATRAGEASEAQSNQQHRNLTDLCSDRLRSRTAAESGWPNCTTRLAGQDHFAPFGPLTAKSRSDHSLHRILKEDNTWTVFATLRPPSDKGGSLSKGTTAWTFGLFSDPASQSSHQRRQTSTPSVGKSTKSKAASVAPSPELVHRAFTPCFSTGTPSGLVLPSGGGLFGRNERRTRSLERCSQQRVRGSGAAAAAASSAAGASWGYGSATAQTKAPPPIPSRVRSRSLEKNYTISTTTPHCNRLSAAAVVNNATAAHSTSGSSPAANSGGVGCIGTPLLPVRRNNVPPEVLATWCTFNEAFGGGRPKHQHRLPSEPLTVNDERDSPGSPVFEELFLPPPQKFAALPPPIVTAANPTVAELVNNNNNNKRNSVSAASCCCCSSCSGGHSQSSAGVSCSSKSTPRSSPVPPTHLPETVLYGTREAPVLERHCVEGGEFIIAWLSHSNGSSQQQQQANPSSGGNRVGAAALVSPPSVPLTSAEMQSSTSSSHSATAATGGNQGVGAASSNGSNRSFINKPARGWLHSDAVIVREGITYFVRYIGCLEVNTSMKSLDFDTRSQIAKECINIVCETAGLKTVDKKRKVDRRIQRILGDAPHMEHAGSDVALTISSGCLRISTLEGSAVVACHDMPNISFASGGDPDTLDFVAYVAKDNIYGRACYVLECGGGLAQDVITTIGQAFELRFKEYLKRTPRPAGTESVLDGRDVVGTASGHNSAGAAPPPWSPDDPEYYNDLPGKVPPDVGPPPVPPLPNYQAPLGGGPVATGTAGTLKKSSAGHQASDRSRHTVDLSDNLIDLNADVSSMGRTESGLAGSTSAGLSGGGNVSSAVVGGNVAGLSPFPDHEYVNGIMGSSSDFKNPPVNKDPFDMHPFSATLPSPLPSALLAPNTGTLGAGSGRPVVTLQRVATKAGKVRVSPFEAQLLQEIWFHGPISRKEAEDLLKQDGDFLVRESQGSQGQYVLTGMQSGHHKHLLLVDPEGVVRTKDRTFESVSHLINFHRNNVLPIISAESVLLLKRPVPRAHHS</sequence>
<protein>
    <recommendedName>
        <fullName evidence="8">EOG090X098F</fullName>
    </recommendedName>
</protein>
<dbReference type="EMBL" id="JAOYFB010000037">
    <property type="protein sequence ID" value="KAK4022735.1"/>
    <property type="molecule type" value="Genomic_DNA"/>
</dbReference>
<feature type="region of interest" description="Disordered" evidence="3">
    <location>
        <begin position="901"/>
        <end position="993"/>
    </location>
</feature>
<feature type="compositionally biased region" description="Low complexity" evidence="3">
    <location>
        <begin position="593"/>
        <end position="612"/>
    </location>
</feature>
<evidence type="ECO:0000259" key="4">
    <source>
        <dbReference type="PROSITE" id="PS01179"/>
    </source>
</evidence>
<feature type="region of interest" description="Disordered" evidence="3">
    <location>
        <begin position="513"/>
        <end position="534"/>
    </location>
</feature>
<gene>
    <name evidence="6" type="ORF">OUZ56_008185</name>
</gene>
<feature type="compositionally biased region" description="Low complexity" evidence="3">
    <location>
        <begin position="685"/>
        <end position="703"/>
    </location>
</feature>
<feature type="compositionally biased region" description="Low complexity" evidence="3">
    <location>
        <begin position="319"/>
        <end position="332"/>
    </location>
</feature>
<feature type="region of interest" description="Disordered" evidence="3">
    <location>
        <begin position="415"/>
        <end position="435"/>
    </location>
</feature>
<dbReference type="Pfam" id="PF00017">
    <property type="entry name" value="SH2"/>
    <property type="match status" value="1"/>
</dbReference>
<dbReference type="SUPFAM" id="SSF55550">
    <property type="entry name" value="SH2 domain"/>
    <property type="match status" value="1"/>
</dbReference>
<organism evidence="6 7">
    <name type="scientific">Daphnia magna</name>
    <dbReference type="NCBI Taxonomy" id="35525"/>
    <lineage>
        <taxon>Eukaryota</taxon>
        <taxon>Metazoa</taxon>
        <taxon>Ecdysozoa</taxon>
        <taxon>Arthropoda</taxon>
        <taxon>Crustacea</taxon>
        <taxon>Branchiopoda</taxon>
        <taxon>Diplostraca</taxon>
        <taxon>Cladocera</taxon>
        <taxon>Anomopoda</taxon>
        <taxon>Daphniidae</taxon>
        <taxon>Daphnia</taxon>
    </lineage>
</organism>
<reference evidence="6 7" key="1">
    <citation type="journal article" date="2023" name="Nucleic Acids Res.">
        <title>The hologenome of Daphnia magna reveals possible DNA methylation and microbiome-mediated evolution of the host genome.</title>
        <authorList>
            <person name="Chaturvedi A."/>
            <person name="Li X."/>
            <person name="Dhandapani V."/>
            <person name="Marshall H."/>
            <person name="Kissane S."/>
            <person name="Cuenca-Cambronero M."/>
            <person name="Asole G."/>
            <person name="Calvet F."/>
            <person name="Ruiz-Romero M."/>
            <person name="Marangio P."/>
            <person name="Guigo R."/>
            <person name="Rago D."/>
            <person name="Mirbahai L."/>
            <person name="Eastwood N."/>
            <person name="Colbourne J.K."/>
            <person name="Zhou J."/>
            <person name="Mallon E."/>
            <person name="Orsini L."/>
        </authorList>
    </citation>
    <scope>NUCLEOTIDE SEQUENCE [LARGE SCALE GENOMIC DNA]</scope>
    <source>
        <strain evidence="6">LRV0_1</strain>
    </source>
</reference>
<dbReference type="SUPFAM" id="SSF50729">
    <property type="entry name" value="PH domain-like"/>
    <property type="match status" value="1"/>
</dbReference>
<evidence type="ECO:0000259" key="5">
    <source>
        <dbReference type="PROSITE" id="PS50001"/>
    </source>
</evidence>
<dbReference type="PROSITE" id="PS01179">
    <property type="entry name" value="PID"/>
    <property type="match status" value="1"/>
</dbReference>
<dbReference type="InterPro" id="IPR036860">
    <property type="entry name" value="SH2_dom_sf"/>
</dbReference>
<feature type="domain" description="SH2" evidence="5">
    <location>
        <begin position="1133"/>
        <end position="1224"/>
    </location>
</feature>
<dbReference type="Gene3D" id="3.30.505.10">
    <property type="entry name" value="SH2 domain"/>
    <property type="match status" value="1"/>
</dbReference>
<dbReference type="PRINTS" id="PR00401">
    <property type="entry name" value="SH2DOMAIN"/>
</dbReference>
<dbReference type="InterPro" id="IPR011993">
    <property type="entry name" value="PH-like_dom_sf"/>
</dbReference>
<dbReference type="Proteomes" id="UP001234178">
    <property type="component" value="Unassembled WGS sequence"/>
</dbReference>
<proteinExistence type="predicted"/>